<evidence type="ECO:0000313" key="1">
    <source>
        <dbReference type="EMBL" id="GIY98790.1"/>
    </source>
</evidence>
<sequence>MPIICKSTMRCSLNALFNTFNYRITDELTATAQEAKRDCDSGHVTWKSDLDIMSLKGKSSRGLISLSEVHRDTSARFHPSEPPLHTAGVPLLRLGKASPLSAMPPHLKNRGQCHRRKSRNPIEYSCARNW</sequence>
<reference evidence="1 2" key="1">
    <citation type="submission" date="2021-06" db="EMBL/GenBank/DDBJ databases">
        <title>Caerostris extrusa draft genome.</title>
        <authorList>
            <person name="Kono N."/>
            <person name="Arakawa K."/>
        </authorList>
    </citation>
    <scope>NUCLEOTIDE SEQUENCE [LARGE SCALE GENOMIC DNA]</scope>
</reference>
<dbReference type="AlphaFoldDB" id="A0AAV4XY90"/>
<evidence type="ECO:0000313" key="2">
    <source>
        <dbReference type="Proteomes" id="UP001054945"/>
    </source>
</evidence>
<dbReference type="EMBL" id="BPLR01000966">
    <property type="protein sequence ID" value="GIY98790.1"/>
    <property type="molecule type" value="Genomic_DNA"/>
</dbReference>
<keyword evidence="2" id="KW-1185">Reference proteome</keyword>
<protein>
    <submittedName>
        <fullName evidence="1">Uncharacterized protein</fullName>
    </submittedName>
</protein>
<proteinExistence type="predicted"/>
<gene>
    <name evidence="1" type="ORF">CEXT_123211</name>
</gene>
<accession>A0AAV4XY90</accession>
<dbReference type="Proteomes" id="UP001054945">
    <property type="component" value="Unassembled WGS sequence"/>
</dbReference>
<comment type="caution">
    <text evidence="1">The sequence shown here is derived from an EMBL/GenBank/DDBJ whole genome shotgun (WGS) entry which is preliminary data.</text>
</comment>
<name>A0AAV4XY90_CAEEX</name>
<organism evidence="1 2">
    <name type="scientific">Caerostris extrusa</name>
    <name type="common">Bark spider</name>
    <name type="synonym">Caerostris bankana</name>
    <dbReference type="NCBI Taxonomy" id="172846"/>
    <lineage>
        <taxon>Eukaryota</taxon>
        <taxon>Metazoa</taxon>
        <taxon>Ecdysozoa</taxon>
        <taxon>Arthropoda</taxon>
        <taxon>Chelicerata</taxon>
        <taxon>Arachnida</taxon>
        <taxon>Araneae</taxon>
        <taxon>Araneomorphae</taxon>
        <taxon>Entelegynae</taxon>
        <taxon>Araneoidea</taxon>
        <taxon>Araneidae</taxon>
        <taxon>Caerostris</taxon>
    </lineage>
</organism>